<evidence type="ECO:0000313" key="3">
    <source>
        <dbReference type="Proteomes" id="UP000027616"/>
    </source>
</evidence>
<protein>
    <submittedName>
        <fullName evidence="2">Periplasmic [Fe] hydrogenase large subunit</fullName>
        <ecNumber evidence="2">1.12.7.2</ecNumber>
    </submittedName>
</protein>
<accession>A0A060RDI2</accession>
<dbReference type="eggNOG" id="COG0493">
    <property type="taxonomic scope" value="Bacteria"/>
</dbReference>
<sequence length="433" mass="47497">MQIEIDNRKIETIGSEPLIEVARGAGITIPTLCYYPAKVHKASCMACAVRNIDNNQIVPSCTTVPAEGLKIDTASEEIKKIRRLSVELLLSDHRAECEARCTVACPAGFDVARMNRLYDKGLYDQAARHLIDSLVIPATLCYLCPAPCEKVCRRGEIEKAVEIRQIKKRLIADFDVSTLEMTPRNGKTIAVLGSDPVALVAAYTLAINGFAIDVFEEGGTILNVDAPRDIIDKELKIIASAGVNFHTNSAKESFDGYDTVISTTPERREGWVIFESKIKQQARLTALGRELAYKIINPSYTPKAEYNSTFGKLTETEKSSIGLSTTQSGCLWCDCEKKSGCRLRDAATHSGIKSRKYNPTDEKGAMERVEIGGGLRFEPAKCISCGLCVYNSSNGFTFRGRGYDMDVMLPAENIPNLPRGLEHICPTGAISTH</sequence>
<feature type="domain" description="2Fe-2S ferredoxin-type" evidence="1">
    <location>
        <begin position="1"/>
        <end position="77"/>
    </location>
</feature>
<dbReference type="Gene3D" id="3.50.50.60">
    <property type="entry name" value="FAD/NAD(P)-binding domain"/>
    <property type="match status" value="1"/>
</dbReference>
<dbReference type="InterPro" id="IPR001041">
    <property type="entry name" value="2Fe-2S_ferredoxin-type"/>
</dbReference>
<proteinExistence type="predicted"/>
<dbReference type="InterPro" id="IPR028261">
    <property type="entry name" value="DPD_II"/>
</dbReference>
<dbReference type="InterPro" id="IPR051394">
    <property type="entry name" value="Glutamate_Synthase"/>
</dbReference>
<dbReference type="GO" id="GO:0051536">
    <property type="term" value="F:iron-sulfur cluster binding"/>
    <property type="evidence" value="ECO:0007669"/>
    <property type="project" value="InterPro"/>
</dbReference>
<gene>
    <name evidence="2" type="ORF">BN938_2170</name>
</gene>
<dbReference type="SUPFAM" id="SSF54292">
    <property type="entry name" value="2Fe-2S ferredoxin-like"/>
    <property type="match status" value="1"/>
</dbReference>
<organism evidence="2 3">
    <name type="scientific">Mucinivorans hirudinis</name>
    <dbReference type="NCBI Taxonomy" id="1433126"/>
    <lineage>
        <taxon>Bacteria</taxon>
        <taxon>Pseudomonadati</taxon>
        <taxon>Bacteroidota</taxon>
        <taxon>Bacteroidia</taxon>
        <taxon>Bacteroidales</taxon>
        <taxon>Rikenellaceae</taxon>
        <taxon>Mucinivorans</taxon>
    </lineage>
</organism>
<dbReference type="PROSITE" id="PS51085">
    <property type="entry name" value="2FE2S_FER_2"/>
    <property type="match status" value="1"/>
</dbReference>
<dbReference type="SUPFAM" id="SSF54862">
    <property type="entry name" value="4Fe-4S ferredoxins"/>
    <property type="match status" value="1"/>
</dbReference>
<dbReference type="GO" id="GO:0008901">
    <property type="term" value="F:ferredoxin hydrogenase activity"/>
    <property type="evidence" value="ECO:0007669"/>
    <property type="project" value="UniProtKB-EC"/>
</dbReference>
<dbReference type="STRING" id="1433126.BN938_2170"/>
<dbReference type="EC" id="1.12.7.2" evidence="2"/>
<dbReference type="PANTHER" id="PTHR43100">
    <property type="entry name" value="GLUTAMATE SYNTHASE [NADPH] SMALL CHAIN"/>
    <property type="match status" value="1"/>
</dbReference>
<dbReference type="OrthoDB" id="9798098at2"/>
<keyword evidence="2" id="KW-0560">Oxidoreductase</keyword>
<evidence type="ECO:0000259" key="1">
    <source>
        <dbReference type="PROSITE" id="PS51085"/>
    </source>
</evidence>
<dbReference type="EMBL" id="HG934468">
    <property type="protein sequence ID" value="CDN32243.1"/>
    <property type="molecule type" value="Genomic_DNA"/>
</dbReference>
<reference evidence="2 3" key="1">
    <citation type="journal article" date="2015" name="Genome Announc.">
        <title>Complete Genome Sequence of the Novel Leech Symbiont Mucinivorans hirudinis M3T.</title>
        <authorList>
            <person name="Nelson M.C."/>
            <person name="Bomar L."/>
            <person name="Graf J."/>
        </authorList>
    </citation>
    <scope>NUCLEOTIDE SEQUENCE [LARGE SCALE GENOMIC DNA]</scope>
    <source>
        <strain evidence="3">M3</strain>
    </source>
</reference>
<dbReference type="SUPFAM" id="SSF51905">
    <property type="entry name" value="FAD/NAD(P)-binding domain"/>
    <property type="match status" value="1"/>
</dbReference>
<keyword evidence="3" id="KW-1185">Reference proteome</keyword>
<dbReference type="PANTHER" id="PTHR43100:SF2">
    <property type="entry name" value="BNAA03G19380D PROTEIN"/>
    <property type="match status" value="1"/>
</dbReference>
<name>A0A060RDI2_9BACT</name>
<evidence type="ECO:0000313" key="2">
    <source>
        <dbReference type="EMBL" id="CDN32243.1"/>
    </source>
</evidence>
<dbReference type="KEGG" id="rbc:BN938_2170"/>
<dbReference type="HOGENOM" id="CLU_632856_0_0_10"/>
<dbReference type="InterPro" id="IPR036188">
    <property type="entry name" value="FAD/NAD-bd_sf"/>
</dbReference>
<dbReference type="InterPro" id="IPR036010">
    <property type="entry name" value="2Fe-2S_ferredoxin-like_sf"/>
</dbReference>
<dbReference type="Pfam" id="PF13510">
    <property type="entry name" value="Fer2_4"/>
    <property type="match status" value="1"/>
</dbReference>
<dbReference type="Proteomes" id="UP000027616">
    <property type="component" value="Chromosome I"/>
</dbReference>
<dbReference type="AlphaFoldDB" id="A0A060RDI2"/>
<dbReference type="Gene3D" id="3.10.20.740">
    <property type="match status" value="1"/>
</dbReference>
<dbReference type="Pfam" id="PF14691">
    <property type="entry name" value="Fer4_20"/>
    <property type="match status" value="1"/>
</dbReference>